<evidence type="ECO:0000313" key="2">
    <source>
        <dbReference type="Proteomes" id="UP000217428"/>
    </source>
</evidence>
<sequence>MIISSSNLYYCFCHLEKQHSGFINYFLHLSKLCKRCSKIKCCICLKNNKNYNILCVIRHVLTCFITDDEAFYILNKYIINLLPTSLTNIIYIYFLRVIQHYIWDKRTTLLIPINVNKLTFLWNKGLIFHNIIGMLLPNYITKKQLFITLQNNKTKCYICEVNNYYSKYKNINIFCDYEQYLSSPKSFMQKIKHLFCLHCVTKTFLCSELQDTFMYKNIIKKNTLYSLKDLCSITVSNYIKNIINQLYYFT</sequence>
<name>A0A220T6J8_9POXV</name>
<evidence type="ECO:0000313" key="1">
    <source>
        <dbReference type="EMBL" id="ASK51340.1"/>
    </source>
</evidence>
<proteinExistence type="predicted"/>
<organism evidence="1 2">
    <name type="scientific">Eptesipox virus</name>
    <dbReference type="NCBI Taxonomy" id="1329402"/>
    <lineage>
        <taxon>Viruses</taxon>
        <taxon>Varidnaviria</taxon>
        <taxon>Bamfordvirae</taxon>
        <taxon>Nucleocytoviricota</taxon>
        <taxon>Pokkesviricetes</taxon>
        <taxon>Chitovirales</taxon>
        <taxon>Poxviridae</taxon>
        <taxon>Chordopoxvirinae</taxon>
        <taxon>Vespertilionpoxvirus</taxon>
        <taxon>Vespertilionpoxvirus eptesipox</taxon>
    </lineage>
</organism>
<keyword evidence="2" id="KW-1185">Reference proteome</keyword>
<protein>
    <submittedName>
        <fullName evidence="1">Uncharacterized protein</fullName>
    </submittedName>
</protein>
<reference evidence="1 2" key="1">
    <citation type="journal article" date="2017" name="Virus Genes">
        <title>Characterization of Eptesipoxvirus, a novel poxvirus from a microchiropteran bat.</title>
        <authorList>
            <person name="Tu S.L."/>
            <person name="Nakazawa Y."/>
            <person name="Gao J."/>
            <person name="Wilkins K."/>
            <person name="Gallardo-Romero N."/>
            <person name="Li Y."/>
            <person name="Emerson G.L."/>
            <person name="Carroll D.S."/>
            <person name="Upton C."/>
        </authorList>
    </citation>
    <scope>NUCLEOTIDE SEQUENCE [LARGE SCALE GENOMIC DNA]</scope>
    <source>
        <strain evidence="1 2">Washington</strain>
    </source>
</reference>
<dbReference type="EMBL" id="KY747497">
    <property type="protein sequence ID" value="ASK51340.1"/>
    <property type="molecule type" value="Genomic_DNA"/>
</dbReference>
<accession>A0A220T6J8</accession>
<gene>
    <name evidence="1" type="ORF">EPTV-WA-139</name>
</gene>
<dbReference type="Proteomes" id="UP000217428">
    <property type="component" value="Segment"/>
</dbReference>